<proteinExistence type="predicted"/>
<feature type="transmembrane region" description="Helical" evidence="1">
    <location>
        <begin position="105"/>
        <end position="129"/>
    </location>
</feature>
<protein>
    <submittedName>
        <fullName evidence="2">Uncharacterized protein</fullName>
    </submittedName>
</protein>
<name>A0A1B1T9K3_9ARCH</name>
<organism evidence="2">
    <name type="scientific">uncultured Poseidoniia archaeon</name>
    <dbReference type="NCBI Taxonomy" id="1697135"/>
    <lineage>
        <taxon>Archaea</taxon>
        <taxon>Methanobacteriati</taxon>
        <taxon>Thermoplasmatota</taxon>
        <taxon>Candidatus Poseidoniia</taxon>
        <taxon>environmental samples</taxon>
    </lineage>
</organism>
<feature type="transmembrane region" description="Helical" evidence="1">
    <location>
        <begin position="275"/>
        <end position="294"/>
    </location>
</feature>
<feature type="transmembrane region" description="Helical" evidence="1">
    <location>
        <begin position="56"/>
        <end position="77"/>
    </location>
</feature>
<sequence length="301" mass="34722">MPKLISYGKKDMHIETALITIFVLFVTLIFIFYSNLLLDIPALDSVVSSNYLSDEMLAIFRTLCAILSLVTLAWVALDPKGSPDYPLYFEERINRKRHSSGITRLAAFTMWHFGLFGISFAISAIASWIHISGNEVPDWMLISSPALFATAYSCAILVTFVVSFHIIDNELERGNDIGHLFYWYEIVMHNLNVIILGIALIINNMEMDWRYFSLPIIFGIIYVFWARLYVFLAGVYIYNFLDPRLKGAPLIHIILLMFLMFSFLIVMFFEKLIELNMVIGSLFIILFTFSIIRIKQPEYAE</sequence>
<dbReference type="EMBL" id="KP211807">
    <property type="protein sequence ID" value="ANV78964.1"/>
    <property type="molecule type" value="Genomic_DNA"/>
</dbReference>
<dbReference type="PANTHER" id="PTHR12242">
    <property type="entry name" value="OS02G0130600 PROTEIN-RELATED"/>
    <property type="match status" value="1"/>
</dbReference>
<keyword evidence="1" id="KW-0812">Transmembrane</keyword>
<evidence type="ECO:0000313" key="2">
    <source>
        <dbReference type="EMBL" id="ANV78964.1"/>
    </source>
</evidence>
<feature type="transmembrane region" description="Helical" evidence="1">
    <location>
        <begin position="214"/>
        <end position="238"/>
    </location>
</feature>
<accession>A0A1B1T9K3</accession>
<reference evidence="2" key="1">
    <citation type="submission" date="2014-11" db="EMBL/GenBank/DDBJ databases">
        <authorList>
            <person name="Zhu J."/>
            <person name="Qi W."/>
            <person name="Song R."/>
        </authorList>
    </citation>
    <scope>NUCLEOTIDE SEQUENCE</scope>
</reference>
<feature type="transmembrane region" description="Helical" evidence="1">
    <location>
        <begin position="12"/>
        <end position="36"/>
    </location>
</feature>
<reference evidence="2" key="2">
    <citation type="journal article" date="2015" name="ISME J.">
        <title>A new class of marine Euryarchaeota group II from the Mediterranean deep chlorophyll maximum.</title>
        <authorList>
            <person name="Martin-Cuadrado A.B."/>
            <person name="Garcia-Heredia I."/>
            <person name="Molto A.G."/>
            <person name="Lopez-Ubeda R."/>
            <person name="Kimes N."/>
            <person name="Lopez-Garcia P."/>
            <person name="Moreira D."/>
            <person name="Rodriguez-Valera F."/>
        </authorList>
    </citation>
    <scope>NUCLEOTIDE SEQUENCE</scope>
</reference>
<feature type="transmembrane region" description="Helical" evidence="1">
    <location>
        <begin position="149"/>
        <end position="168"/>
    </location>
</feature>
<keyword evidence="1" id="KW-0472">Membrane</keyword>
<dbReference type="AlphaFoldDB" id="A0A1B1T9K3"/>
<feature type="transmembrane region" description="Helical" evidence="1">
    <location>
        <begin position="250"/>
        <end position="269"/>
    </location>
</feature>
<feature type="transmembrane region" description="Helical" evidence="1">
    <location>
        <begin position="180"/>
        <end position="202"/>
    </location>
</feature>
<dbReference type="PANTHER" id="PTHR12242:SF1">
    <property type="entry name" value="MYND-TYPE DOMAIN-CONTAINING PROTEIN"/>
    <property type="match status" value="1"/>
</dbReference>
<evidence type="ECO:0000256" key="1">
    <source>
        <dbReference type="SAM" id="Phobius"/>
    </source>
</evidence>
<dbReference type="GO" id="GO:0016020">
    <property type="term" value="C:membrane"/>
    <property type="evidence" value="ECO:0007669"/>
    <property type="project" value="TreeGrafter"/>
</dbReference>
<keyword evidence="1" id="KW-1133">Transmembrane helix</keyword>